<evidence type="ECO:0000256" key="3">
    <source>
        <dbReference type="SAM" id="SignalP"/>
    </source>
</evidence>
<dbReference type="EMBL" id="JBHSOG010000024">
    <property type="protein sequence ID" value="MFC5769179.1"/>
    <property type="molecule type" value="Genomic_DNA"/>
</dbReference>
<keyword evidence="2" id="KW-0812">Transmembrane</keyword>
<dbReference type="PANTHER" id="PTHR41542:SF1">
    <property type="entry name" value="BLL5807 PROTEIN"/>
    <property type="match status" value="1"/>
</dbReference>
<evidence type="ECO:0000313" key="5">
    <source>
        <dbReference type="EMBL" id="MFC5769179.1"/>
    </source>
</evidence>
<sequence>MKTFSLVAAVLALGLTLSAPDAEAAKRLGGGTSSGMQRSMSAPDRAPSAAPPQAPAASAATRSPAAATAASQAQPKRSWMGPIAGLAAGLGLAALASHLGFGEELASMMMIGLLVMAVLVVVGLIMRRRAGGPQPAMAGTGGMQYAGQAPQARDAAMPQPGHGAFAGAAAGQPAAAHGLPAGFDAEAFVRQAKVNFIRLQASNDAGNLDDLREFTTPEMFAELKTNILARGDASQQTDIVQIDAEVLEVAEEASRYVVSVRYSGLLREDRDGPTEQIDEIWHLVKPRAGNGGWLLAGMQQA</sequence>
<dbReference type="RefSeq" id="WP_096451704.1">
    <property type="nucleotide sequence ID" value="NZ_JBHSOG010000024.1"/>
</dbReference>
<feature type="transmembrane region" description="Helical" evidence="2">
    <location>
        <begin position="79"/>
        <end position="101"/>
    </location>
</feature>
<feature type="chain" id="PRO_5046046311" evidence="3">
    <location>
        <begin position="25"/>
        <end position="301"/>
    </location>
</feature>
<feature type="signal peptide" evidence="3">
    <location>
        <begin position="1"/>
        <end position="24"/>
    </location>
</feature>
<reference evidence="6" key="1">
    <citation type="journal article" date="2019" name="Int. J. Syst. Evol. Microbiol.">
        <title>The Global Catalogue of Microorganisms (GCM) 10K type strain sequencing project: providing services to taxonomists for standard genome sequencing and annotation.</title>
        <authorList>
            <consortium name="The Broad Institute Genomics Platform"/>
            <consortium name="The Broad Institute Genome Sequencing Center for Infectious Disease"/>
            <person name="Wu L."/>
            <person name="Ma J."/>
        </authorList>
    </citation>
    <scope>NUCLEOTIDE SEQUENCE [LARGE SCALE GENOMIC DNA]</scope>
    <source>
        <strain evidence="6">SHR3</strain>
    </source>
</reference>
<name>A0ABW1APQ2_9RHOO</name>
<evidence type="ECO:0000256" key="2">
    <source>
        <dbReference type="SAM" id="Phobius"/>
    </source>
</evidence>
<evidence type="ECO:0000259" key="4">
    <source>
        <dbReference type="SMART" id="SM00978"/>
    </source>
</evidence>
<accession>A0ABW1APQ2</accession>
<dbReference type="InterPro" id="IPR032710">
    <property type="entry name" value="NTF2-like_dom_sf"/>
</dbReference>
<gene>
    <name evidence="5" type="ORF">ACFPTN_07310</name>
</gene>
<comment type="caution">
    <text evidence="5">The sequence shown here is derived from an EMBL/GenBank/DDBJ whole genome shotgun (WGS) entry which is preliminary data.</text>
</comment>
<dbReference type="InterPro" id="IPR007379">
    <property type="entry name" value="Tim44-like_dom"/>
</dbReference>
<dbReference type="Proteomes" id="UP001595974">
    <property type="component" value="Unassembled WGS sequence"/>
</dbReference>
<dbReference type="SUPFAM" id="SSF54427">
    <property type="entry name" value="NTF2-like"/>
    <property type="match status" value="1"/>
</dbReference>
<feature type="domain" description="Tim44-like" evidence="4">
    <location>
        <begin position="169"/>
        <end position="300"/>
    </location>
</feature>
<keyword evidence="3" id="KW-0732">Signal</keyword>
<evidence type="ECO:0000313" key="6">
    <source>
        <dbReference type="Proteomes" id="UP001595974"/>
    </source>
</evidence>
<feature type="transmembrane region" description="Helical" evidence="2">
    <location>
        <begin position="108"/>
        <end position="126"/>
    </location>
</feature>
<keyword evidence="2" id="KW-1133">Transmembrane helix</keyword>
<dbReference type="PANTHER" id="PTHR41542">
    <property type="entry name" value="BLL5807 PROTEIN"/>
    <property type="match status" value="1"/>
</dbReference>
<feature type="compositionally biased region" description="Low complexity" evidence="1">
    <location>
        <begin position="55"/>
        <end position="74"/>
    </location>
</feature>
<feature type="region of interest" description="Disordered" evidence="1">
    <location>
        <begin position="28"/>
        <end position="74"/>
    </location>
</feature>
<organism evidence="5 6">
    <name type="scientific">Thauera sinica</name>
    <dbReference type="NCBI Taxonomy" id="2665146"/>
    <lineage>
        <taxon>Bacteria</taxon>
        <taxon>Pseudomonadati</taxon>
        <taxon>Pseudomonadota</taxon>
        <taxon>Betaproteobacteria</taxon>
        <taxon>Rhodocyclales</taxon>
        <taxon>Zoogloeaceae</taxon>
        <taxon>Thauera</taxon>
    </lineage>
</organism>
<keyword evidence="6" id="KW-1185">Reference proteome</keyword>
<keyword evidence="2" id="KW-0472">Membrane</keyword>
<evidence type="ECO:0000256" key="1">
    <source>
        <dbReference type="SAM" id="MobiDB-lite"/>
    </source>
</evidence>
<dbReference type="SMART" id="SM00978">
    <property type="entry name" value="Tim44"/>
    <property type="match status" value="1"/>
</dbReference>
<dbReference type="Pfam" id="PF04280">
    <property type="entry name" value="Tim44"/>
    <property type="match status" value="1"/>
</dbReference>
<protein>
    <submittedName>
        <fullName evidence="5">Tim44 domain-containing protein</fullName>
    </submittedName>
</protein>
<proteinExistence type="predicted"/>